<reference evidence="1 2" key="1">
    <citation type="submission" date="2020-04" db="EMBL/GenBank/DDBJ databases">
        <authorList>
            <person name="Wallbank WR R."/>
            <person name="Pardo Diaz C."/>
            <person name="Kozak K."/>
            <person name="Martin S."/>
            <person name="Jiggins C."/>
            <person name="Moest M."/>
            <person name="Warren A I."/>
            <person name="Byers J.R.P. K."/>
            <person name="Montejo-Kovacevich G."/>
            <person name="Yen C E."/>
        </authorList>
    </citation>
    <scope>NUCLEOTIDE SEQUENCE [LARGE SCALE GENOMIC DNA]</scope>
</reference>
<name>A0A8S1ABG0_ARCPL</name>
<protein>
    <submittedName>
        <fullName evidence="1">Uncharacterized protein</fullName>
    </submittedName>
</protein>
<dbReference type="OrthoDB" id="8193306at2759"/>
<keyword evidence="2" id="KW-1185">Reference proteome</keyword>
<sequence>MSTFNCTKRELIVSYIEGGKTTAASKKRKNTVLRNEYGLEHILSAYLQGLRSIGKGNEAKAVEKLRLADAEKKVFVINQLDDAKIIKGLTDEEALSVFIDLELTKVQYLYLRNVTDERNCSLFPPYCKIQEMKEICYPPSSTIEITNTYAKIS</sequence>
<accession>A0A8S1ABG0</accession>
<organism evidence="1 2">
    <name type="scientific">Arctia plantaginis</name>
    <name type="common">Wood tiger moth</name>
    <name type="synonym">Phalaena plantaginis</name>
    <dbReference type="NCBI Taxonomy" id="874455"/>
    <lineage>
        <taxon>Eukaryota</taxon>
        <taxon>Metazoa</taxon>
        <taxon>Ecdysozoa</taxon>
        <taxon>Arthropoda</taxon>
        <taxon>Hexapoda</taxon>
        <taxon>Insecta</taxon>
        <taxon>Pterygota</taxon>
        <taxon>Neoptera</taxon>
        <taxon>Endopterygota</taxon>
        <taxon>Lepidoptera</taxon>
        <taxon>Glossata</taxon>
        <taxon>Ditrysia</taxon>
        <taxon>Noctuoidea</taxon>
        <taxon>Erebidae</taxon>
        <taxon>Arctiinae</taxon>
        <taxon>Arctia</taxon>
    </lineage>
</organism>
<dbReference type="Proteomes" id="UP000494106">
    <property type="component" value="Unassembled WGS sequence"/>
</dbReference>
<evidence type="ECO:0000313" key="2">
    <source>
        <dbReference type="Proteomes" id="UP000494106"/>
    </source>
</evidence>
<proteinExistence type="predicted"/>
<evidence type="ECO:0000313" key="1">
    <source>
        <dbReference type="EMBL" id="CAB3242761.1"/>
    </source>
</evidence>
<dbReference type="AlphaFoldDB" id="A0A8S1ABG0"/>
<gene>
    <name evidence="1" type="ORF">APLA_LOCUS9198</name>
</gene>
<dbReference type="EMBL" id="CADEBC010000518">
    <property type="protein sequence ID" value="CAB3242761.1"/>
    <property type="molecule type" value="Genomic_DNA"/>
</dbReference>
<comment type="caution">
    <text evidence="1">The sequence shown here is derived from an EMBL/GenBank/DDBJ whole genome shotgun (WGS) entry which is preliminary data.</text>
</comment>